<dbReference type="AlphaFoldDB" id="A0A1J7BAG5"/>
<dbReference type="OrthoDB" id="3429702at2"/>
<dbReference type="EMBL" id="MLCF01000142">
    <property type="protein sequence ID" value="OIV35606.1"/>
    <property type="molecule type" value="Genomic_DNA"/>
</dbReference>
<accession>A0A1J7BAG5</accession>
<evidence type="ECO:0000313" key="1">
    <source>
        <dbReference type="EMBL" id="OIV35606.1"/>
    </source>
</evidence>
<proteinExistence type="predicted"/>
<evidence type="ECO:0000313" key="2">
    <source>
        <dbReference type="Proteomes" id="UP000243342"/>
    </source>
</evidence>
<comment type="caution">
    <text evidence="1">The sequence shown here is derived from an EMBL/GenBank/DDBJ whole genome shotgun (WGS) entry which is preliminary data.</text>
</comment>
<dbReference type="STRING" id="1428644.BIV57_20615"/>
<name>A0A1J7BAG5_9ACTN</name>
<dbReference type="RefSeq" id="WP_071658422.1">
    <property type="nucleotide sequence ID" value="NZ_MLCF01000142.1"/>
</dbReference>
<sequence length="88" mass="9769">MADPAPVARPSDSTRWRCSLCGNLTRFDVTTTRRAVEFVHVELSGEARVENTEVLEETVEQVRCRWCNAEDSIELVERPGAGSESSTA</sequence>
<protein>
    <submittedName>
        <fullName evidence="1">Uncharacterized protein</fullName>
    </submittedName>
</protein>
<organism evidence="1 2">
    <name type="scientific">Mangrovactinospora gilvigrisea</name>
    <dbReference type="NCBI Taxonomy" id="1428644"/>
    <lineage>
        <taxon>Bacteria</taxon>
        <taxon>Bacillati</taxon>
        <taxon>Actinomycetota</taxon>
        <taxon>Actinomycetes</taxon>
        <taxon>Kitasatosporales</taxon>
        <taxon>Streptomycetaceae</taxon>
        <taxon>Mangrovactinospora</taxon>
    </lineage>
</organism>
<gene>
    <name evidence="1" type="ORF">BIV57_20615</name>
</gene>
<keyword evidence="2" id="KW-1185">Reference proteome</keyword>
<reference evidence="1 2" key="1">
    <citation type="submission" date="2016-10" db="EMBL/GenBank/DDBJ databases">
        <title>Genome sequence of Streptomyces gilvigriseus MUSC 26.</title>
        <authorList>
            <person name="Lee L.-H."/>
            <person name="Ser H.-L."/>
        </authorList>
    </citation>
    <scope>NUCLEOTIDE SEQUENCE [LARGE SCALE GENOMIC DNA]</scope>
    <source>
        <strain evidence="1 2">MUSC 26</strain>
    </source>
</reference>
<dbReference type="Proteomes" id="UP000243342">
    <property type="component" value="Unassembled WGS sequence"/>
</dbReference>